<evidence type="ECO:0000313" key="2">
    <source>
        <dbReference type="EMBL" id="OWZ23040.1"/>
    </source>
</evidence>
<accession>A0A225X1G1</accession>
<proteinExistence type="predicted"/>
<feature type="compositionally biased region" description="Basic and acidic residues" evidence="1">
    <location>
        <begin position="104"/>
        <end position="127"/>
    </location>
</feature>
<name>A0A225X1G1_9STRA</name>
<dbReference type="OrthoDB" id="118502at2759"/>
<dbReference type="AlphaFoldDB" id="A0A225X1G1"/>
<feature type="region of interest" description="Disordered" evidence="1">
    <location>
        <begin position="96"/>
        <end position="139"/>
    </location>
</feature>
<dbReference type="EMBL" id="NBNE01000090">
    <property type="protein sequence ID" value="OWZ23040.1"/>
    <property type="molecule type" value="Genomic_DNA"/>
</dbReference>
<dbReference type="Proteomes" id="UP000198211">
    <property type="component" value="Unassembled WGS sequence"/>
</dbReference>
<comment type="caution">
    <text evidence="2">The sequence shown here is derived from an EMBL/GenBank/DDBJ whole genome shotgun (WGS) entry which is preliminary data.</text>
</comment>
<sequence length="266" mass="31378">MSRSGKRYCPLGTRDKLHDEIRNLRKTRSMSVKNYGAAFRYLEEWVPKDDGVEMTRTGQFRYYSEGMPQTWKLQVVPQRERWSNLNTLEARYLQCEQLEVPPPTKDEKKGRRNEEKKYRQERDDGTQKTKGSNSINKKRKLEVNTGCSFSKKRRNVWNNHANDDCFRSPASLKFRSRANKGNEHMARKEKHGPGNEQSTAAVVIPVSCEIDPLDYWYNESQVKQHGTAVRNENWPRGHTLRTKVPLKHPLSKQSTRSYWILYLRHH</sequence>
<reference evidence="3" key="1">
    <citation type="submission" date="2017-03" db="EMBL/GenBank/DDBJ databases">
        <title>Phytopthora megakarya and P. palmivora, two closely related causual agents of cacao black pod achieved similar genome size and gene model numbers by different mechanisms.</title>
        <authorList>
            <person name="Ali S."/>
            <person name="Shao J."/>
            <person name="Larry D.J."/>
            <person name="Kronmiller B."/>
            <person name="Shen D."/>
            <person name="Strem M.D."/>
            <person name="Melnick R.L."/>
            <person name="Guiltinan M.J."/>
            <person name="Tyler B.M."/>
            <person name="Meinhardt L.W."/>
            <person name="Bailey B.A."/>
        </authorList>
    </citation>
    <scope>NUCLEOTIDE SEQUENCE [LARGE SCALE GENOMIC DNA]</scope>
    <source>
        <strain evidence="3">zdho120</strain>
    </source>
</reference>
<evidence type="ECO:0000256" key="1">
    <source>
        <dbReference type="SAM" id="MobiDB-lite"/>
    </source>
</evidence>
<organism evidence="2 3">
    <name type="scientific">Phytophthora megakarya</name>
    <dbReference type="NCBI Taxonomy" id="4795"/>
    <lineage>
        <taxon>Eukaryota</taxon>
        <taxon>Sar</taxon>
        <taxon>Stramenopiles</taxon>
        <taxon>Oomycota</taxon>
        <taxon>Peronosporomycetes</taxon>
        <taxon>Peronosporales</taxon>
        <taxon>Peronosporaceae</taxon>
        <taxon>Phytophthora</taxon>
    </lineage>
</organism>
<evidence type="ECO:0008006" key="4">
    <source>
        <dbReference type="Google" id="ProtNLM"/>
    </source>
</evidence>
<protein>
    <recommendedName>
        <fullName evidence="4">Retrotransposon gag domain-containing protein</fullName>
    </recommendedName>
</protein>
<gene>
    <name evidence="2" type="ORF">PHMEG_0002153</name>
</gene>
<evidence type="ECO:0000313" key="3">
    <source>
        <dbReference type="Proteomes" id="UP000198211"/>
    </source>
</evidence>
<keyword evidence="3" id="KW-1185">Reference proteome</keyword>